<dbReference type="AlphaFoldDB" id="A0A3D4V3F6"/>
<comment type="caution">
    <text evidence="2">The sequence shown here is derived from an EMBL/GenBank/DDBJ whole genome shotgun (WGS) entry which is preliminary data.</text>
</comment>
<proteinExistence type="predicted"/>
<evidence type="ECO:0000313" key="3">
    <source>
        <dbReference type="Proteomes" id="UP000264071"/>
    </source>
</evidence>
<dbReference type="Pfam" id="PF15611">
    <property type="entry name" value="EH_Signature"/>
    <property type="match status" value="1"/>
</dbReference>
<protein>
    <recommendedName>
        <fullName evidence="1">Zorya protein ZorC EH domain-containing protein</fullName>
    </recommendedName>
</protein>
<sequence length="459" mass="52470">MQKILDSLRRVIAVAAINVESRLALTLDPAQELGPLELALTRLRSQGPIDGAGRPSGIDPDALWARWTMSTQSSEEFSLRELRALCWDSRAVEDLRFLELLESDGHIPKRGAFLRGLWHCHQHHWRLRSASRLESYFLLATTQAEHRTRWLEQLNELPEMLTDNAARSVGRALFARLDAVGSTIDNLRLTAPGQLAQLALRACRSEWLDALKLYAEQNDPRVISVLHQGLGGLLHSDLTSKEDFPKVVEWLLELLDRSGDAYRKALADWIVSDRRLGHPRRIGTSANWMGVSEKARLAALRLFAAKDIGRFFDILIGRQFDTQSRRPFWEQYINSPQFVDYAIACDPEDRKRLIANWTDGVPDVARLDGAPDRHSAFIMRFRTIHYDLIVVEMSRANNAMYLFDTSDFEDEVGTLEKSRFRFSALKNRSVAARTWSHSHSWQFRFAGNLREFGIVRGPQ</sequence>
<organism evidence="2 3">
    <name type="scientific">Gemmatimonas aurantiaca</name>
    <dbReference type="NCBI Taxonomy" id="173480"/>
    <lineage>
        <taxon>Bacteria</taxon>
        <taxon>Pseudomonadati</taxon>
        <taxon>Gemmatimonadota</taxon>
        <taxon>Gemmatimonadia</taxon>
        <taxon>Gemmatimonadales</taxon>
        <taxon>Gemmatimonadaceae</taxon>
        <taxon>Gemmatimonas</taxon>
    </lineage>
</organism>
<evidence type="ECO:0000259" key="1">
    <source>
        <dbReference type="Pfam" id="PF15611"/>
    </source>
</evidence>
<dbReference type="Proteomes" id="UP000264071">
    <property type="component" value="Unassembled WGS sequence"/>
</dbReference>
<evidence type="ECO:0000313" key="2">
    <source>
        <dbReference type="EMBL" id="HCT55645.1"/>
    </source>
</evidence>
<name>A0A3D4V3F6_9BACT</name>
<gene>
    <name evidence="2" type="ORF">DGD08_00380</name>
</gene>
<accession>A0A3D4V3F6</accession>
<feature type="domain" description="Zorya protein ZorC EH" evidence="1">
    <location>
        <begin position="35"/>
        <end position="446"/>
    </location>
</feature>
<reference evidence="2 3" key="1">
    <citation type="journal article" date="2018" name="Nat. Biotechnol.">
        <title>A standardized bacterial taxonomy based on genome phylogeny substantially revises the tree of life.</title>
        <authorList>
            <person name="Parks D.H."/>
            <person name="Chuvochina M."/>
            <person name="Waite D.W."/>
            <person name="Rinke C."/>
            <person name="Skarshewski A."/>
            <person name="Chaumeil P.A."/>
            <person name="Hugenholtz P."/>
        </authorList>
    </citation>
    <scope>NUCLEOTIDE SEQUENCE [LARGE SCALE GENOMIC DNA]</scope>
    <source>
        <strain evidence="2">UBA8844</strain>
    </source>
</reference>
<dbReference type="EMBL" id="DPIY01000001">
    <property type="protein sequence ID" value="HCT55645.1"/>
    <property type="molecule type" value="Genomic_DNA"/>
</dbReference>
<dbReference type="InterPro" id="IPR028943">
    <property type="entry name" value="ZorC_EH_Signature_dom"/>
</dbReference>